<dbReference type="EMBL" id="JACTAM010000017">
    <property type="protein sequence ID" value="KAI2654604.1"/>
    <property type="molecule type" value="Genomic_DNA"/>
</dbReference>
<feature type="region of interest" description="Disordered" evidence="1">
    <location>
        <begin position="49"/>
        <end position="70"/>
    </location>
</feature>
<feature type="region of interest" description="Disordered" evidence="1">
    <location>
        <begin position="104"/>
        <end position="188"/>
    </location>
</feature>
<sequence>MSIQFRLRQDMNMMANTARELIKTQGKELCTEERGSLVWFDRIHPAFENQSTPTSVDNGNESQNSIEWDGGGLRRRTKEWMWDGEKGWQEIRLTVLVEVQAEDGDLGRGRQRESRVDKRRFGGSDRRRSLGEDRRDLEQEEPGRTQAAAMMATHSGANRGRSHGGGRADDFRGPTDSGRAGWRADKPG</sequence>
<accession>A0ABQ8LVH3</accession>
<keyword evidence="3" id="KW-1185">Reference proteome</keyword>
<protein>
    <submittedName>
        <fullName evidence="2">Plasma membrane fusion protein prm1</fullName>
    </submittedName>
</protein>
<evidence type="ECO:0000256" key="1">
    <source>
        <dbReference type="SAM" id="MobiDB-lite"/>
    </source>
</evidence>
<comment type="caution">
    <text evidence="2">The sequence shown here is derived from an EMBL/GenBank/DDBJ whole genome shotgun (WGS) entry which is preliminary data.</text>
</comment>
<organism evidence="2 3">
    <name type="scientific">Labeo rohita</name>
    <name type="common">Indian major carp</name>
    <name type="synonym">Cyprinus rohita</name>
    <dbReference type="NCBI Taxonomy" id="84645"/>
    <lineage>
        <taxon>Eukaryota</taxon>
        <taxon>Metazoa</taxon>
        <taxon>Chordata</taxon>
        <taxon>Craniata</taxon>
        <taxon>Vertebrata</taxon>
        <taxon>Euteleostomi</taxon>
        <taxon>Actinopterygii</taxon>
        <taxon>Neopterygii</taxon>
        <taxon>Teleostei</taxon>
        <taxon>Ostariophysi</taxon>
        <taxon>Cypriniformes</taxon>
        <taxon>Cyprinidae</taxon>
        <taxon>Labeoninae</taxon>
        <taxon>Labeonini</taxon>
        <taxon>Labeo</taxon>
    </lineage>
</organism>
<proteinExistence type="predicted"/>
<reference evidence="2 3" key="1">
    <citation type="submission" date="2022-01" db="EMBL/GenBank/DDBJ databases">
        <title>A high-quality chromosome-level genome assembly of rohu carp, Labeo rohita.</title>
        <authorList>
            <person name="Arick M.A. II"/>
            <person name="Hsu C.-Y."/>
            <person name="Magbanua Z."/>
            <person name="Pechanova O."/>
            <person name="Grover C."/>
            <person name="Miller E."/>
            <person name="Thrash A."/>
            <person name="Ezzel L."/>
            <person name="Alam S."/>
            <person name="Benzie J."/>
            <person name="Hamilton M."/>
            <person name="Karsi A."/>
            <person name="Lawrence M.L."/>
            <person name="Peterson D.G."/>
        </authorList>
    </citation>
    <scope>NUCLEOTIDE SEQUENCE [LARGE SCALE GENOMIC DNA]</scope>
    <source>
        <strain evidence="3">BAU-BD-2019</strain>
        <tissue evidence="2">Blood</tissue>
    </source>
</reference>
<gene>
    <name evidence="2" type="ORF">H4Q32_011369</name>
</gene>
<feature type="compositionally biased region" description="Basic and acidic residues" evidence="1">
    <location>
        <begin position="105"/>
        <end position="143"/>
    </location>
</feature>
<evidence type="ECO:0000313" key="2">
    <source>
        <dbReference type="EMBL" id="KAI2654604.1"/>
    </source>
</evidence>
<feature type="compositionally biased region" description="Polar residues" evidence="1">
    <location>
        <begin position="49"/>
        <end position="66"/>
    </location>
</feature>
<evidence type="ECO:0000313" key="3">
    <source>
        <dbReference type="Proteomes" id="UP000830375"/>
    </source>
</evidence>
<dbReference type="Proteomes" id="UP000830375">
    <property type="component" value="Unassembled WGS sequence"/>
</dbReference>
<name>A0ABQ8LVH3_LABRO</name>